<evidence type="ECO:0000256" key="1">
    <source>
        <dbReference type="SAM" id="MobiDB-lite"/>
    </source>
</evidence>
<feature type="compositionally biased region" description="Basic and acidic residues" evidence="1">
    <location>
        <begin position="1"/>
        <end position="11"/>
    </location>
</feature>
<reference evidence="3" key="1">
    <citation type="journal article" date="2013" name="Nat. Genet.">
        <title>The draft genomes of soft-shell turtle and green sea turtle yield insights into the development and evolution of the turtle-specific body plan.</title>
        <authorList>
            <person name="Wang Z."/>
            <person name="Pascual-Anaya J."/>
            <person name="Zadissa A."/>
            <person name="Li W."/>
            <person name="Niimura Y."/>
            <person name="Huang Z."/>
            <person name="Li C."/>
            <person name="White S."/>
            <person name="Xiong Z."/>
            <person name="Fang D."/>
            <person name="Wang B."/>
            <person name="Ming Y."/>
            <person name="Chen Y."/>
            <person name="Zheng Y."/>
            <person name="Kuraku S."/>
            <person name="Pignatelli M."/>
            <person name="Herrero J."/>
            <person name="Beal K."/>
            <person name="Nozawa M."/>
            <person name="Li Q."/>
            <person name="Wang J."/>
            <person name="Zhang H."/>
            <person name="Yu L."/>
            <person name="Shigenobu S."/>
            <person name="Wang J."/>
            <person name="Liu J."/>
            <person name="Flicek P."/>
            <person name="Searle S."/>
            <person name="Wang J."/>
            <person name="Kuratani S."/>
            <person name="Yin Y."/>
            <person name="Aken B."/>
            <person name="Zhang G."/>
            <person name="Irie N."/>
        </authorList>
    </citation>
    <scope>NUCLEOTIDE SEQUENCE [LARGE SCALE GENOMIC DNA]</scope>
</reference>
<gene>
    <name evidence="2" type="ORF">UY3_16787</name>
</gene>
<dbReference type="EMBL" id="KB583106">
    <property type="protein sequence ID" value="EMP26153.1"/>
    <property type="molecule type" value="Genomic_DNA"/>
</dbReference>
<protein>
    <submittedName>
        <fullName evidence="2">Uncharacterized protein</fullName>
    </submittedName>
</protein>
<feature type="compositionally biased region" description="Polar residues" evidence="1">
    <location>
        <begin position="239"/>
        <end position="251"/>
    </location>
</feature>
<evidence type="ECO:0000313" key="3">
    <source>
        <dbReference type="Proteomes" id="UP000031443"/>
    </source>
</evidence>
<proteinExistence type="predicted"/>
<dbReference type="Proteomes" id="UP000031443">
    <property type="component" value="Unassembled WGS sequence"/>
</dbReference>
<feature type="region of interest" description="Disordered" evidence="1">
    <location>
        <begin position="1"/>
        <end position="103"/>
    </location>
</feature>
<accession>M7B234</accession>
<keyword evidence="3" id="KW-1185">Reference proteome</keyword>
<name>M7B234_CHEMY</name>
<feature type="region of interest" description="Disordered" evidence="1">
    <location>
        <begin position="115"/>
        <end position="157"/>
    </location>
</feature>
<organism evidence="2 3">
    <name type="scientific">Chelonia mydas</name>
    <name type="common">Green sea-turtle</name>
    <name type="synonym">Chelonia agassizi</name>
    <dbReference type="NCBI Taxonomy" id="8469"/>
    <lineage>
        <taxon>Eukaryota</taxon>
        <taxon>Metazoa</taxon>
        <taxon>Chordata</taxon>
        <taxon>Craniata</taxon>
        <taxon>Vertebrata</taxon>
        <taxon>Euteleostomi</taxon>
        <taxon>Archelosauria</taxon>
        <taxon>Testudinata</taxon>
        <taxon>Testudines</taxon>
        <taxon>Cryptodira</taxon>
        <taxon>Durocryptodira</taxon>
        <taxon>Americhelydia</taxon>
        <taxon>Chelonioidea</taxon>
        <taxon>Cheloniidae</taxon>
        <taxon>Chelonia</taxon>
    </lineage>
</organism>
<feature type="region of interest" description="Disordered" evidence="1">
    <location>
        <begin position="184"/>
        <end position="251"/>
    </location>
</feature>
<feature type="compositionally biased region" description="Gly residues" evidence="1">
    <location>
        <begin position="143"/>
        <end position="156"/>
    </location>
</feature>
<evidence type="ECO:0000313" key="2">
    <source>
        <dbReference type="EMBL" id="EMP26153.1"/>
    </source>
</evidence>
<feature type="compositionally biased region" description="Basic and acidic residues" evidence="1">
    <location>
        <begin position="216"/>
        <end position="226"/>
    </location>
</feature>
<dbReference type="AlphaFoldDB" id="M7B234"/>
<sequence>MGISAEIHHGVAEAQSPGRSCGVGKGSPSALSSVLGRSTRLEGWGKPQHLDLGPWKKCWVGQGKPQYPYPSPRQKHREGQGKPQHPDPGYSPRTEGVLTPCCGPRAMAGRQSFSGVGAAGKMGRDHGRNGDRAVGEGAEQVGALGGATGGRGGLGAGLQAEGVRINGQRSIQLGSIYRVYSRCNKSTAKRSPVESGTPLEREAQAESMGERQLSTHRSEDAARIDARYNGNSVKDDENASPSVSGSPDDSK</sequence>
<feature type="compositionally biased region" description="Basic and acidic residues" evidence="1">
    <location>
        <begin position="122"/>
        <end position="134"/>
    </location>
</feature>